<keyword evidence="3" id="KW-1185">Reference proteome</keyword>
<protein>
    <submittedName>
        <fullName evidence="2">Uncharacterized protein</fullName>
    </submittedName>
</protein>
<comment type="caution">
    <text evidence="2">The sequence shown here is derived from an EMBL/GenBank/DDBJ whole genome shotgun (WGS) entry which is preliminary data.</text>
</comment>
<evidence type="ECO:0000256" key="1">
    <source>
        <dbReference type="SAM" id="MobiDB-lite"/>
    </source>
</evidence>
<feature type="region of interest" description="Disordered" evidence="1">
    <location>
        <begin position="35"/>
        <end position="61"/>
    </location>
</feature>
<organism evidence="2 3">
    <name type="scientific">Chionoecetes opilio</name>
    <name type="common">Atlantic snow crab</name>
    <name type="synonym">Cancer opilio</name>
    <dbReference type="NCBI Taxonomy" id="41210"/>
    <lineage>
        <taxon>Eukaryota</taxon>
        <taxon>Metazoa</taxon>
        <taxon>Ecdysozoa</taxon>
        <taxon>Arthropoda</taxon>
        <taxon>Crustacea</taxon>
        <taxon>Multicrustacea</taxon>
        <taxon>Malacostraca</taxon>
        <taxon>Eumalacostraca</taxon>
        <taxon>Eucarida</taxon>
        <taxon>Decapoda</taxon>
        <taxon>Pleocyemata</taxon>
        <taxon>Brachyura</taxon>
        <taxon>Eubrachyura</taxon>
        <taxon>Majoidea</taxon>
        <taxon>Majidae</taxon>
        <taxon>Chionoecetes</taxon>
    </lineage>
</organism>
<name>A0A8J5CJ16_CHIOP</name>
<dbReference type="EMBL" id="JACEEZ010020509">
    <property type="protein sequence ID" value="KAG0714466.1"/>
    <property type="molecule type" value="Genomic_DNA"/>
</dbReference>
<dbReference type="Proteomes" id="UP000770661">
    <property type="component" value="Unassembled WGS sequence"/>
</dbReference>
<evidence type="ECO:0000313" key="2">
    <source>
        <dbReference type="EMBL" id="KAG0714466.1"/>
    </source>
</evidence>
<reference evidence="2" key="1">
    <citation type="submission" date="2020-07" db="EMBL/GenBank/DDBJ databases">
        <title>The High-quality genome of the commercially important snow crab, Chionoecetes opilio.</title>
        <authorList>
            <person name="Jeong J.-H."/>
            <person name="Ryu S."/>
        </authorList>
    </citation>
    <scope>NUCLEOTIDE SEQUENCE</scope>
    <source>
        <strain evidence="2">MADBK_172401_WGS</strain>
        <tissue evidence="2">Digestive gland</tissue>
    </source>
</reference>
<evidence type="ECO:0000313" key="3">
    <source>
        <dbReference type="Proteomes" id="UP000770661"/>
    </source>
</evidence>
<dbReference type="AlphaFoldDB" id="A0A8J5CJ16"/>
<proteinExistence type="predicted"/>
<accession>A0A8J5CJ16</accession>
<gene>
    <name evidence="2" type="ORF">GWK47_014099</name>
</gene>
<sequence length="108" mass="11903">MGSGQSRPCKKDGKRIALCSIIIAVCVKKKWNKVQKDSVNSDNHGPSAPWEHSSARQRRHTAGQCLVNSHNHRHGHSAHFPAGTSGEPVNGQTARVCRGHCSIMWMRL</sequence>